<dbReference type="STRING" id="121616.GA0070216_108230"/>
<dbReference type="InterPro" id="IPR003776">
    <property type="entry name" value="YcaO-like_dom"/>
</dbReference>
<name>A0A1C4Z7E6_9ACTN</name>
<accession>A0A1C4Z7E6</accession>
<keyword evidence="2" id="KW-0808">Transferase</keyword>
<dbReference type="Pfam" id="PF02624">
    <property type="entry name" value="YcaO"/>
    <property type="match status" value="1"/>
</dbReference>
<organism evidence="2 3">
    <name type="scientific">Micromonospora matsumotoense</name>
    <dbReference type="NCBI Taxonomy" id="121616"/>
    <lineage>
        <taxon>Bacteria</taxon>
        <taxon>Bacillati</taxon>
        <taxon>Actinomycetota</taxon>
        <taxon>Actinomycetes</taxon>
        <taxon>Micromonosporales</taxon>
        <taxon>Micromonosporaceae</taxon>
        <taxon>Micromonospora</taxon>
    </lineage>
</organism>
<dbReference type="Gene3D" id="3.40.50.720">
    <property type="entry name" value="NAD(P)-binding Rossmann-like Domain"/>
    <property type="match status" value="1"/>
</dbReference>
<keyword evidence="3" id="KW-1185">Reference proteome</keyword>
<dbReference type="InterPro" id="IPR022291">
    <property type="entry name" value="Bacteriocin_synth_cyclodeHase"/>
</dbReference>
<dbReference type="NCBIfam" id="TIGR03604">
    <property type="entry name" value="TOMM_cyclo_SagD"/>
    <property type="match status" value="1"/>
</dbReference>
<dbReference type="Gene3D" id="3.30.40.250">
    <property type="match status" value="1"/>
</dbReference>
<dbReference type="Proteomes" id="UP000198797">
    <property type="component" value="Unassembled WGS sequence"/>
</dbReference>
<protein>
    <submittedName>
        <fullName evidence="2">Ribosomal protein S12 methylthiotransferase accessory factor</fullName>
    </submittedName>
</protein>
<evidence type="ECO:0000259" key="1">
    <source>
        <dbReference type="PROSITE" id="PS51664"/>
    </source>
</evidence>
<gene>
    <name evidence="2" type="ORF">GA0070216_108230</name>
</gene>
<evidence type="ECO:0000313" key="2">
    <source>
        <dbReference type="EMBL" id="SCF28900.1"/>
    </source>
</evidence>
<dbReference type="AlphaFoldDB" id="A0A1C4Z7E6"/>
<keyword evidence="2" id="KW-0687">Ribonucleoprotein</keyword>
<reference evidence="3" key="1">
    <citation type="submission" date="2016-06" db="EMBL/GenBank/DDBJ databases">
        <authorList>
            <person name="Varghese N."/>
            <person name="Submissions Spin"/>
        </authorList>
    </citation>
    <scope>NUCLEOTIDE SEQUENCE [LARGE SCALE GENOMIC DNA]</scope>
    <source>
        <strain evidence="3">DSM 44100</strain>
    </source>
</reference>
<dbReference type="PANTHER" id="PTHR37809">
    <property type="entry name" value="RIBOSOMAL PROTEIN S12 METHYLTHIOTRANSFERASE ACCESSORY FACTOR YCAO"/>
    <property type="match status" value="1"/>
</dbReference>
<feature type="domain" description="YcaO" evidence="1">
    <location>
        <begin position="262"/>
        <end position="638"/>
    </location>
</feature>
<dbReference type="EMBL" id="FMCU01000008">
    <property type="protein sequence ID" value="SCF28900.1"/>
    <property type="molecule type" value="Genomic_DNA"/>
</dbReference>
<dbReference type="PANTHER" id="PTHR37809:SF1">
    <property type="entry name" value="RIBOSOMAL PROTEIN S12 METHYLTHIOTRANSFERASE ACCESSORY FACTOR YCAO"/>
    <property type="match status" value="1"/>
</dbReference>
<dbReference type="PROSITE" id="PS51664">
    <property type="entry name" value="YCAO"/>
    <property type="match status" value="1"/>
</dbReference>
<dbReference type="RefSeq" id="WP_091247334.1">
    <property type="nucleotide sequence ID" value="NZ_FMCU01000008.1"/>
</dbReference>
<dbReference type="Gene3D" id="3.30.160.660">
    <property type="match status" value="1"/>
</dbReference>
<dbReference type="Gene3D" id="3.30.1330.230">
    <property type="match status" value="1"/>
</dbReference>
<keyword evidence="2" id="KW-0689">Ribosomal protein</keyword>
<dbReference type="OrthoDB" id="2379922at2"/>
<proteinExistence type="predicted"/>
<dbReference type="InterPro" id="IPR027624">
    <property type="entry name" value="TOMM_cyclo_SagD"/>
</dbReference>
<sequence>MTRSAAAGAGVPMGAAAGQLQRDLDARWSAAPPAGGRPPVVVTLGAADVMGTADPARRRANVHLSARAVFLGPWGAAEGRSEPCGHCFAVRWQRLRGRTERDALEVGGGLTAVSGWPELPEWVVDAVWSAFRVVAQAPPTVGVLLDPDSAALSRMTSVDLGSLRALTVPVMPEPRCPSCGTVVPDEPTVFEAPRPRPKPAPDRYRLHGVHDYRLPVGALVNPLCGVIGAGALLNPTLPTTAAVTGGVFIRGYAGLLDVAWSGHANGFADSLRLAYLEGLERYAGTHQRRARAPVVAAYADIADQALDPTSCGSYPDGTYDADPLVQPFDPHQPIPWVWGHVVGSGEPILVPRRLCFYSSGAPGDNFVLSSSNGCATGGCLEEAILFGLLELIERDAFLLGWYSRDRPRRIDLDSCADAAIRMMVDRGTLAGYEVLAFDSRTDLSVPVVTTLAVRHDGGPGLLAFAAGAHLAPEQAVAAALSETLSYIPLKAGRTRQRWDELRAMADDYSLVQTVHDHADLFGLPQMRAHVEEYLADRPLESMTELYGAPPPTEDLRQDLQGVLDELHAKGHRVIVVDQTTPEQLTMGLRTVATIVPGLVPIDFGWLRQRALTMPRLHERLRAQGRADDGPRPVPHPFP</sequence>
<dbReference type="GO" id="GO:0005840">
    <property type="term" value="C:ribosome"/>
    <property type="evidence" value="ECO:0007669"/>
    <property type="project" value="UniProtKB-KW"/>
</dbReference>
<dbReference type="GO" id="GO:0016740">
    <property type="term" value="F:transferase activity"/>
    <property type="evidence" value="ECO:0007669"/>
    <property type="project" value="UniProtKB-KW"/>
</dbReference>
<dbReference type="NCBIfam" id="TIGR03882">
    <property type="entry name" value="cyclo_dehyd_2"/>
    <property type="match status" value="1"/>
</dbReference>
<evidence type="ECO:0000313" key="3">
    <source>
        <dbReference type="Proteomes" id="UP000198797"/>
    </source>
</evidence>